<dbReference type="SMART" id="SM00119">
    <property type="entry name" value="HECTc"/>
    <property type="match status" value="1"/>
</dbReference>
<dbReference type="InterPro" id="IPR044611">
    <property type="entry name" value="E3A/B/C-like"/>
</dbReference>
<dbReference type="PANTHER" id="PTHR45700">
    <property type="entry name" value="UBIQUITIN-PROTEIN LIGASE E3C"/>
    <property type="match status" value="1"/>
</dbReference>
<evidence type="ECO:0000256" key="5">
    <source>
        <dbReference type="PROSITE-ProRule" id="PRU00104"/>
    </source>
</evidence>
<dbReference type="InterPro" id="IPR035983">
    <property type="entry name" value="Hect_E3_ubiquitin_ligase"/>
</dbReference>
<comment type="caution">
    <text evidence="7">The sequence shown here is derived from an EMBL/GenBank/DDBJ whole genome shotgun (WGS) entry which is preliminary data.</text>
</comment>
<reference evidence="7" key="1">
    <citation type="journal article" date="2021" name="G3 (Bethesda)">
        <title>Genomic diversity, chromosomal rearrangements, and interspecies hybridization in the ogataea polymorpha species complex.</title>
        <authorList>
            <person name="Hanson S.J."/>
            <person name="Cinneide E.O."/>
            <person name="Salzberg L.I."/>
            <person name="Wolfe K.H."/>
            <person name="McGowan J."/>
            <person name="Fitzpatrick D.A."/>
            <person name="Matlin K."/>
        </authorList>
    </citation>
    <scope>NUCLEOTIDE SEQUENCE</scope>
    <source>
        <strain evidence="7">61-244</strain>
    </source>
</reference>
<evidence type="ECO:0000313" key="7">
    <source>
        <dbReference type="EMBL" id="KAG7819521.1"/>
    </source>
</evidence>
<feature type="domain" description="HECT" evidence="6">
    <location>
        <begin position="615"/>
        <end position="983"/>
    </location>
</feature>
<keyword evidence="4 5" id="KW-0833">Ubl conjugation pathway</keyword>
<dbReference type="PANTHER" id="PTHR45700:SF2">
    <property type="entry name" value="UBIQUITIN-PROTEIN LIGASE E3C"/>
    <property type="match status" value="1"/>
</dbReference>
<evidence type="ECO:0000256" key="1">
    <source>
        <dbReference type="ARBA" id="ARBA00000885"/>
    </source>
</evidence>
<dbReference type="EMBL" id="JAHLUX010000004">
    <property type="protein sequence ID" value="KAG7819521.1"/>
    <property type="molecule type" value="Genomic_DNA"/>
</dbReference>
<dbReference type="GeneID" id="66126246"/>
<feature type="active site" description="Glycyl thioester intermediate" evidence="5">
    <location>
        <position position="951"/>
    </location>
</feature>
<dbReference type="FunFam" id="3.30.2410.10:FF:000011">
    <property type="entry name" value="Putative Ubiquitin-protein ligase E3C"/>
    <property type="match status" value="1"/>
</dbReference>
<evidence type="ECO:0000259" key="6">
    <source>
        <dbReference type="PROSITE" id="PS50237"/>
    </source>
</evidence>
<dbReference type="CDD" id="cd23767">
    <property type="entry name" value="IQCD"/>
    <property type="match status" value="1"/>
</dbReference>
<comment type="catalytic activity">
    <reaction evidence="1">
        <text>S-ubiquitinyl-[E2 ubiquitin-conjugating enzyme]-L-cysteine + [acceptor protein]-L-lysine = [E2 ubiquitin-conjugating enzyme]-L-cysteine + N(6)-ubiquitinyl-[acceptor protein]-L-lysine.</text>
        <dbReference type="EC" id="2.3.2.26"/>
    </reaction>
</comment>
<keyword evidence="3" id="KW-0808">Transferase</keyword>
<dbReference type="InterPro" id="IPR000569">
    <property type="entry name" value="HECT_dom"/>
</dbReference>
<dbReference type="Gene3D" id="3.30.2410.10">
    <property type="entry name" value="Hect, E3 ligase catalytic domain"/>
    <property type="match status" value="1"/>
</dbReference>
<evidence type="ECO:0000256" key="2">
    <source>
        <dbReference type="ARBA" id="ARBA00012485"/>
    </source>
</evidence>
<dbReference type="AlphaFoldDB" id="A0AAN6DG26"/>
<dbReference type="CDD" id="cd00078">
    <property type="entry name" value="HECTc"/>
    <property type="match status" value="1"/>
</dbReference>
<dbReference type="GO" id="GO:0006511">
    <property type="term" value="P:ubiquitin-dependent protein catabolic process"/>
    <property type="evidence" value="ECO:0007669"/>
    <property type="project" value="TreeGrafter"/>
</dbReference>
<proteinExistence type="predicted"/>
<organism evidence="7 8">
    <name type="scientific">Pichia angusta</name>
    <name type="common">Yeast</name>
    <name type="synonym">Hansenula polymorpha</name>
    <dbReference type="NCBI Taxonomy" id="870730"/>
    <lineage>
        <taxon>Eukaryota</taxon>
        <taxon>Fungi</taxon>
        <taxon>Dikarya</taxon>
        <taxon>Ascomycota</taxon>
        <taxon>Saccharomycotina</taxon>
        <taxon>Pichiomycetes</taxon>
        <taxon>Pichiales</taxon>
        <taxon>Pichiaceae</taxon>
        <taxon>Ogataea</taxon>
    </lineage>
</organism>
<protein>
    <recommendedName>
        <fullName evidence="2">HECT-type E3 ubiquitin transferase</fullName>
        <ecNumber evidence="2">2.3.2.26</ecNumber>
    </recommendedName>
</protein>
<name>A0AAN6DG26_PICAN</name>
<evidence type="ECO:0000256" key="3">
    <source>
        <dbReference type="ARBA" id="ARBA00022679"/>
    </source>
</evidence>
<evidence type="ECO:0000256" key="4">
    <source>
        <dbReference type="ARBA" id="ARBA00022786"/>
    </source>
</evidence>
<dbReference type="GO" id="GO:0000209">
    <property type="term" value="P:protein polyubiquitination"/>
    <property type="evidence" value="ECO:0007669"/>
    <property type="project" value="InterPro"/>
</dbReference>
<dbReference type="Gene3D" id="3.90.1750.10">
    <property type="entry name" value="Hect, E3 ligase catalytic domains"/>
    <property type="match status" value="1"/>
</dbReference>
<gene>
    <name evidence="7" type="ORF">KL928_002195</name>
</gene>
<dbReference type="SUPFAM" id="SSF56204">
    <property type="entry name" value="Hect, E3 ligase catalytic domain"/>
    <property type="match status" value="1"/>
</dbReference>
<dbReference type="RefSeq" id="XP_043060400.1">
    <property type="nucleotide sequence ID" value="XM_043202644.1"/>
</dbReference>
<dbReference type="Gene3D" id="3.30.2160.10">
    <property type="entry name" value="Hect, E3 ligase catalytic domain"/>
    <property type="match status" value="1"/>
</dbReference>
<dbReference type="Pfam" id="PF00632">
    <property type="entry name" value="HECT"/>
    <property type="match status" value="1"/>
</dbReference>
<dbReference type="Proteomes" id="UP001196530">
    <property type="component" value="Unassembled WGS sequence"/>
</dbReference>
<dbReference type="EC" id="2.3.2.26" evidence="2"/>
<dbReference type="GO" id="GO:0061630">
    <property type="term" value="F:ubiquitin protein ligase activity"/>
    <property type="evidence" value="ECO:0007669"/>
    <property type="project" value="UniProtKB-EC"/>
</dbReference>
<accession>A0AAN6DG26</accession>
<sequence>MNTNFTGSTRKRQVNLGNRSLFAKNKQSFLQTTQLERQRRERARTEAQAATTIQSFARTYLDLQRARRELGAHWDGTRVAEFCFFWPELAGTHDHSYLDRLEHIVQTQQLSASTASKTVRTLIETIPRSANTEIAKKSLQLVRMLAQKYPVSADWNPLVKYLLTVYTRDPLFLATVFELSRYASEGILRFLTAPQPEFVGFALSHNYALLRQSIELQFEWICAHRPLFENLTDTEKFDYLVNVVTILSHSSIAITKPSLEAFSIIIGGISAKLQFEDEPSGQAISVSPEARKQIEKLYASDFTRSVIRQCEILHVETDLFVSFFFALLHLVSSKGSVNQLLKNDLLVNLIVASSSMDFMNQFFLNLSNEHLFAQVFVLAEERTHLSNDSEFRQTLLDPQKELWWKTLFLLEELYGYLLCVSNDADLFNQGRLDKNNYLYFVKFLRSFSLFYVLGRRIVQYADLSVSEAKILAFYKNIGLTTLKLLKQIYLRDLRMNLTDENFWLLKDPVFSMRNVSKLVPLLEMEDDEDEAGDEDGELSLPAGVLQASNTQLQDNLLILMYLPFMIPFDTRAELFRQLIEKDKSQITGIFSPKIQGVVSRENVLFDAFEQFGELRGQQFKLPLSVEFINQFGEKEAGIDGGGLTKELLTSIVDSAFYVSSSNADKNGGMRFFNATSNFQLYPNPDYFLKLKLQQQNPSYDFSSEEKAFHLQMLRFLGMVIGKCLYENVLTDIQFAPFFLSRWTNTPSFQQKVSFDDLKIYDSELHGNLSKLLKLSEHEIDELDLNFTISEKLQDSSEVVTIDLLPGGRKMKVSQQNKLQYVYCVAKFKMDQSIAIQSKYFIEGLSQIIKPKWLLFFNAYELAKLISGGEKEIDIDDLRRNTALGGYSMRDQTIVDLFELLEEFDNNMRSKFLKFVTSSSREPLLGFKELNPKFGIRNSGTDISRLPTASTCVNLLKLPDYRNKRLLKEKLLYSINSHAGFDLS</sequence>
<evidence type="ECO:0000313" key="8">
    <source>
        <dbReference type="Proteomes" id="UP001196530"/>
    </source>
</evidence>
<dbReference type="PROSITE" id="PS50237">
    <property type="entry name" value="HECT"/>
    <property type="match status" value="1"/>
</dbReference>